<evidence type="ECO:0000256" key="6">
    <source>
        <dbReference type="ARBA" id="ARBA00023065"/>
    </source>
</evidence>
<keyword evidence="7" id="KW-0472">Membrane</keyword>
<dbReference type="Gene3D" id="1.10.520.20">
    <property type="entry name" value="N-terminal domain of the delta subunit of the F1F0-ATP synthase"/>
    <property type="match status" value="1"/>
</dbReference>
<organism evidence="10 11">
    <name type="scientific">Striga asiatica</name>
    <name type="common">Asiatic witchweed</name>
    <name type="synonym">Buchnera asiatica</name>
    <dbReference type="NCBI Taxonomy" id="4170"/>
    <lineage>
        <taxon>Eukaryota</taxon>
        <taxon>Viridiplantae</taxon>
        <taxon>Streptophyta</taxon>
        <taxon>Embryophyta</taxon>
        <taxon>Tracheophyta</taxon>
        <taxon>Spermatophyta</taxon>
        <taxon>Magnoliopsida</taxon>
        <taxon>eudicotyledons</taxon>
        <taxon>Gunneridae</taxon>
        <taxon>Pentapetalae</taxon>
        <taxon>asterids</taxon>
        <taxon>lamiids</taxon>
        <taxon>Lamiales</taxon>
        <taxon>Orobanchaceae</taxon>
        <taxon>Buchnereae</taxon>
        <taxon>Striga</taxon>
    </lineage>
</organism>
<evidence type="ECO:0000256" key="1">
    <source>
        <dbReference type="ARBA" id="ARBA00004370"/>
    </source>
</evidence>
<evidence type="ECO:0000256" key="8">
    <source>
        <dbReference type="ARBA" id="ARBA00023310"/>
    </source>
</evidence>
<protein>
    <submittedName>
        <fullName evidence="10">ATP synthase delta-subunit protein</fullName>
    </submittedName>
</protein>
<evidence type="ECO:0000313" key="10">
    <source>
        <dbReference type="EMBL" id="GER48692.1"/>
    </source>
</evidence>
<comment type="subcellular location">
    <subcellularLocation>
        <location evidence="1">Membrane</location>
    </subcellularLocation>
</comment>
<reference evidence="11" key="1">
    <citation type="journal article" date="2019" name="Curr. Biol.">
        <title>Genome Sequence of Striga asiatica Provides Insight into the Evolution of Plant Parasitism.</title>
        <authorList>
            <person name="Yoshida S."/>
            <person name="Kim S."/>
            <person name="Wafula E.K."/>
            <person name="Tanskanen J."/>
            <person name="Kim Y.M."/>
            <person name="Honaas L."/>
            <person name="Yang Z."/>
            <person name="Spallek T."/>
            <person name="Conn C.E."/>
            <person name="Ichihashi Y."/>
            <person name="Cheong K."/>
            <person name="Cui S."/>
            <person name="Der J.P."/>
            <person name="Gundlach H."/>
            <person name="Jiao Y."/>
            <person name="Hori C."/>
            <person name="Ishida J.K."/>
            <person name="Kasahara H."/>
            <person name="Kiba T."/>
            <person name="Kim M.S."/>
            <person name="Koo N."/>
            <person name="Laohavisit A."/>
            <person name="Lee Y.H."/>
            <person name="Lumba S."/>
            <person name="McCourt P."/>
            <person name="Mortimer J.C."/>
            <person name="Mutuku J.M."/>
            <person name="Nomura T."/>
            <person name="Sasaki-Sekimoto Y."/>
            <person name="Seto Y."/>
            <person name="Wang Y."/>
            <person name="Wakatake T."/>
            <person name="Sakakibara H."/>
            <person name="Demura T."/>
            <person name="Yamaguchi S."/>
            <person name="Yoneyama K."/>
            <person name="Manabe R.I."/>
            <person name="Nelson D.C."/>
            <person name="Schulman A.H."/>
            <person name="Timko M.P."/>
            <person name="dePamphilis C.W."/>
            <person name="Choi D."/>
            <person name="Shirasu K."/>
        </authorList>
    </citation>
    <scope>NUCLEOTIDE SEQUENCE [LARGE SCALE GENOMIC DNA]</scope>
    <source>
        <strain evidence="11">cv. UVA1</strain>
    </source>
</reference>
<dbReference type="InterPro" id="IPR000711">
    <property type="entry name" value="ATPase_OSCP/dsu"/>
</dbReference>
<keyword evidence="8" id="KW-0066">ATP synthesis</keyword>
<keyword evidence="4" id="KW-0813">Transport</keyword>
<name>A0A5A7QUW6_STRAF</name>
<dbReference type="PANTHER" id="PTHR11910">
    <property type="entry name" value="ATP SYNTHASE DELTA CHAIN"/>
    <property type="match status" value="1"/>
</dbReference>
<evidence type="ECO:0000256" key="2">
    <source>
        <dbReference type="ARBA" id="ARBA00007046"/>
    </source>
</evidence>
<dbReference type="Pfam" id="PF00213">
    <property type="entry name" value="OSCP"/>
    <property type="match status" value="1"/>
</dbReference>
<dbReference type="GO" id="GO:0046933">
    <property type="term" value="F:proton-transporting ATP synthase activity, rotational mechanism"/>
    <property type="evidence" value="ECO:0007669"/>
    <property type="project" value="InterPro"/>
</dbReference>
<dbReference type="InterPro" id="IPR026015">
    <property type="entry name" value="ATP_synth_OSCP/delta_N_sf"/>
</dbReference>
<evidence type="ECO:0000256" key="5">
    <source>
        <dbReference type="ARBA" id="ARBA00022781"/>
    </source>
</evidence>
<keyword evidence="6" id="KW-0406">Ion transport</keyword>
<evidence type="ECO:0000256" key="3">
    <source>
        <dbReference type="ARBA" id="ARBA00011648"/>
    </source>
</evidence>
<sequence length="246" mass="26568">MDTLLSSTSLSTLSISGLRHHPKAHHLKTHFPRLPISPTANPQKTPNKAAAAIFAPHRNNHPPLTTFNPSPQSANPPPKPQSCRNPATGYAAALLDVAKSHAALESVNRDVTRLSKWLGRPEITSVVSSPNLGKREKGEILREMVTRGNFHKYLVKLVNLLVGKRDFEVGMLGEVLMEFTRIYGELLMGGPSGAADGPVVLASSGVRMGRDQISGVAERIRKISGAVKVITVRQHAGDHRLPAFAV</sequence>
<accession>A0A5A7QUW6</accession>
<dbReference type="EMBL" id="BKCP01008292">
    <property type="protein sequence ID" value="GER48692.1"/>
    <property type="molecule type" value="Genomic_DNA"/>
</dbReference>
<dbReference type="OrthoDB" id="1262810at2759"/>
<evidence type="ECO:0000256" key="4">
    <source>
        <dbReference type="ARBA" id="ARBA00022448"/>
    </source>
</evidence>
<evidence type="ECO:0000313" key="11">
    <source>
        <dbReference type="Proteomes" id="UP000325081"/>
    </source>
</evidence>
<keyword evidence="5" id="KW-0375">Hydrogen ion transport</keyword>
<proteinExistence type="inferred from homology"/>
<comment type="subunit">
    <text evidence="3">F-type ATPases have 2 components, CF(1) - the catalytic core - and CF(0) - the membrane proton channel. CF(1) has five subunits: alpha(3), beta(3), gamma(1), delta(1), epsilon(1). CF(0) has three main subunits: a, b and c.</text>
</comment>
<keyword evidence="11" id="KW-1185">Reference proteome</keyword>
<feature type="region of interest" description="Disordered" evidence="9">
    <location>
        <begin position="57"/>
        <end position="83"/>
    </location>
</feature>
<evidence type="ECO:0000256" key="9">
    <source>
        <dbReference type="SAM" id="MobiDB-lite"/>
    </source>
</evidence>
<comment type="similarity">
    <text evidence="2">Belongs to the ATPase delta chain family.</text>
</comment>
<dbReference type="Proteomes" id="UP000325081">
    <property type="component" value="Unassembled WGS sequence"/>
</dbReference>
<gene>
    <name evidence="10" type="ORF">STAS_25865</name>
</gene>
<dbReference type="SUPFAM" id="SSF47928">
    <property type="entry name" value="N-terminal domain of the delta subunit of the F1F0-ATP synthase"/>
    <property type="match status" value="1"/>
</dbReference>
<dbReference type="GO" id="GO:0016020">
    <property type="term" value="C:membrane"/>
    <property type="evidence" value="ECO:0007669"/>
    <property type="project" value="UniProtKB-SubCell"/>
</dbReference>
<dbReference type="AlphaFoldDB" id="A0A5A7QUW6"/>
<comment type="caution">
    <text evidence="10">The sequence shown here is derived from an EMBL/GenBank/DDBJ whole genome shotgun (WGS) entry which is preliminary data.</text>
</comment>
<evidence type="ECO:0000256" key="7">
    <source>
        <dbReference type="ARBA" id="ARBA00023136"/>
    </source>
</evidence>